<evidence type="ECO:0000313" key="2">
    <source>
        <dbReference type="EMBL" id="CAH1198804.1"/>
    </source>
</evidence>
<dbReference type="RefSeq" id="WP_236339479.1">
    <property type="nucleotide sequence ID" value="NZ_CAKMMF010000005.1"/>
</dbReference>
<dbReference type="PANTHER" id="PTHR12110:SF21">
    <property type="entry name" value="XYLOSE ISOMERASE-LIKE TIM BARREL DOMAIN-CONTAINING PROTEIN"/>
    <property type="match status" value="1"/>
</dbReference>
<dbReference type="EMBL" id="CAKMMF010000005">
    <property type="protein sequence ID" value="CAH1198804.1"/>
    <property type="molecule type" value="Genomic_DNA"/>
</dbReference>
<comment type="caution">
    <text evidence="2">The sequence shown here is derived from an EMBL/GenBank/DDBJ whole genome shotgun (WGS) entry which is preliminary data.</text>
</comment>
<dbReference type="Gene3D" id="3.20.20.150">
    <property type="entry name" value="Divalent-metal-dependent TIM barrel enzymes"/>
    <property type="match status" value="1"/>
</dbReference>
<dbReference type="Pfam" id="PF01261">
    <property type="entry name" value="AP_endonuc_2"/>
    <property type="match status" value="1"/>
</dbReference>
<protein>
    <submittedName>
        <fullName evidence="2">Fructoselysine 3-epimerase</fullName>
        <ecNumber evidence="2">5.1.3.41</ecNumber>
    </submittedName>
</protein>
<evidence type="ECO:0000259" key="1">
    <source>
        <dbReference type="Pfam" id="PF01261"/>
    </source>
</evidence>
<dbReference type="InterPro" id="IPR013022">
    <property type="entry name" value="Xyl_isomerase-like_TIM-brl"/>
</dbReference>
<dbReference type="EC" id="5.1.3.41" evidence="2"/>
<dbReference type="SUPFAM" id="SSF51658">
    <property type="entry name" value="Xylose isomerase-like"/>
    <property type="match status" value="1"/>
</dbReference>
<sequence length="279" mass="31474">MAKFANMNFHYQRYPFDYFLDSTVRLGMQAVELWGGAPHVYVDDASHEDILSMRREMKRRDLELVCFTPEQCIYPINLSAKDDTLRRRSIEYFKTCIGVTNTLETSLMLVTVGYGFYNEPAEEAWARGLESLQILAKEAEEQGVVLALEPMSKMGSNLITDLKTLKRMYAEVNSPALKVLMDTIPMTLGGDSIEAYGEAFGNDLAHIHFLDGDGKTSAHLGWGMGVFPLESFAESLAAIGYDKYLTLELIGPQYNWEPEQFTRSSLDRLSEVFGTITAR</sequence>
<dbReference type="InterPro" id="IPR036237">
    <property type="entry name" value="Xyl_isomerase-like_sf"/>
</dbReference>
<evidence type="ECO:0000313" key="3">
    <source>
        <dbReference type="Proteomes" id="UP000838686"/>
    </source>
</evidence>
<keyword evidence="2" id="KW-0413">Isomerase</keyword>
<keyword evidence="3" id="KW-1185">Reference proteome</keyword>
<name>A0ABN8G3W5_9BACL</name>
<dbReference type="InterPro" id="IPR050312">
    <property type="entry name" value="IolE/XylAMocC-like"/>
</dbReference>
<accession>A0ABN8G3W5</accession>
<gene>
    <name evidence="2" type="primary">frlC_4</name>
    <name evidence="2" type="ORF">PAECIP111893_01110</name>
</gene>
<dbReference type="GO" id="GO:0016853">
    <property type="term" value="F:isomerase activity"/>
    <property type="evidence" value="ECO:0007669"/>
    <property type="project" value="UniProtKB-KW"/>
</dbReference>
<proteinExistence type="predicted"/>
<feature type="domain" description="Xylose isomerase-like TIM barrel" evidence="1">
    <location>
        <begin position="23"/>
        <end position="269"/>
    </location>
</feature>
<reference evidence="2" key="1">
    <citation type="submission" date="2022-01" db="EMBL/GenBank/DDBJ databases">
        <authorList>
            <person name="Criscuolo A."/>
        </authorList>
    </citation>
    <scope>NUCLEOTIDE SEQUENCE</scope>
    <source>
        <strain evidence="2">CIP111893</strain>
    </source>
</reference>
<dbReference type="Proteomes" id="UP000838686">
    <property type="component" value="Unassembled WGS sequence"/>
</dbReference>
<organism evidence="2 3">
    <name type="scientific">Paenibacillus plantiphilus</name>
    <dbReference type="NCBI Taxonomy" id="2905650"/>
    <lineage>
        <taxon>Bacteria</taxon>
        <taxon>Bacillati</taxon>
        <taxon>Bacillota</taxon>
        <taxon>Bacilli</taxon>
        <taxon>Bacillales</taxon>
        <taxon>Paenibacillaceae</taxon>
        <taxon>Paenibacillus</taxon>
    </lineage>
</organism>
<dbReference type="PANTHER" id="PTHR12110">
    <property type="entry name" value="HYDROXYPYRUVATE ISOMERASE"/>
    <property type="match status" value="1"/>
</dbReference>